<organism evidence="1 2">
    <name type="scientific">Fadolivirus FV1/VV64</name>
    <dbReference type="NCBI Taxonomy" id="3070911"/>
    <lineage>
        <taxon>Viruses</taxon>
        <taxon>Varidnaviria</taxon>
        <taxon>Bamfordvirae</taxon>
        <taxon>Nucleocytoviricota</taxon>
        <taxon>Megaviricetes</taxon>
        <taxon>Imitervirales</taxon>
        <taxon>Mimiviridae</taxon>
        <taxon>Klosneuvirinae</taxon>
        <taxon>Fadolivirus</taxon>
        <taxon>Fadolivirus algeromassiliense</taxon>
    </lineage>
</organism>
<gene>
    <name evidence="1" type="ORF">Fadolivirus_1_565</name>
</gene>
<name>A0A7D3QUD3_9VIRU</name>
<proteinExistence type="predicted"/>
<protein>
    <submittedName>
        <fullName evidence="1">Uncharacterized protein</fullName>
    </submittedName>
</protein>
<dbReference type="EMBL" id="MT418680">
    <property type="protein sequence ID" value="QKF94023.1"/>
    <property type="molecule type" value="Genomic_DNA"/>
</dbReference>
<evidence type="ECO:0000313" key="2">
    <source>
        <dbReference type="Proteomes" id="UP001162001"/>
    </source>
</evidence>
<accession>A0A7D3QUD3</accession>
<keyword evidence="2" id="KW-1185">Reference proteome</keyword>
<sequence length="122" mass="13913">MANLNEAYNLQFGNGKCKPNDTKCLTNNEFDLISRPNVTNNKFTLVNDAFNRVKVSNQKYDDIDRQTNKPFYGFVCKECNGCVGYHMSIQGKHPHEFIKGEYRKLSPSECGPFYGDGIPFTN</sequence>
<evidence type="ECO:0000313" key="1">
    <source>
        <dbReference type="EMBL" id="QKF94023.1"/>
    </source>
</evidence>
<reference evidence="1 2" key="1">
    <citation type="submission" date="2020-04" db="EMBL/GenBank/DDBJ databases">
        <title>Advantages and limits of metagenomic assembly and binning of a giant virus.</title>
        <authorList>
            <person name="Schulz F."/>
            <person name="Andreani J."/>
            <person name="Francis R."/>
            <person name="Boudjemaa H."/>
            <person name="Bou Khalil J.Y."/>
            <person name="Lee J."/>
            <person name="La Scola B."/>
            <person name="Woyke T."/>
        </authorList>
    </citation>
    <scope>NUCLEOTIDE SEQUENCE [LARGE SCALE GENOMIC DNA]</scope>
    <source>
        <strain evidence="1 2">FV1/VV64</strain>
    </source>
</reference>
<dbReference type="Proteomes" id="UP001162001">
    <property type="component" value="Segment"/>
</dbReference>